<feature type="compositionally biased region" description="Basic and acidic residues" evidence="1">
    <location>
        <begin position="20"/>
        <end position="50"/>
    </location>
</feature>
<gene>
    <name evidence="3" type="ORF">C0V70_09955</name>
</gene>
<accession>A0A2K9NSF1</accession>
<evidence type="ECO:0000256" key="1">
    <source>
        <dbReference type="SAM" id="MobiDB-lite"/>
    </source>
</evidence>
<evidence type="ECO:0000313" key="4">
    <source>
        <dbReference type="Proteomes" id="UP000235584"/>
    </source>
</evidence>
<name>A0A2K9NSF1_BACTC</name>
<dbReference type="RefSeq" id="WP_102243713.1">
    <property type="nucleotide sequence ID" value="NZ_CP025704.1"/>
</dbReference>
<reference evidence="3 4" key="1">
    <citation type="submission" date="2018-01" db="EMBL/GenBank/DDBJ databases">
        <title>Complete genome sequence of Bacteriovorax stolpii DSM12778.</title>
        <authorList>
            <person name="Tang B."/>
            <person name="Chang J."/>
        </authorList>
    </citation>
    <scope>NUCLEOTIDE SEQUENCE [LARGE SCALE GENOMIC DNA]</scope>
    <source>
        <strain evidence="3 4">DSM 12778</strain>
    </source>
</reference>
<evidence type="ECO:0000256" key="2">
    <source>
        <dbReference type="SAM" id="SignalP"/>
    </source>
</evidence>
<dbReference type="AlphaFoldDB" id="A0A2K9NSF1"/>
<organism evidence="3 4">
    <name type="scientific">Bacteriovorax stolpii</name>
    <name type="common">Bdellovibrio stolpii</name>
    <dbReference type="NCBI Taxonomy" id="960"/>
    <lineage>
        <taxon>Bacteria</taxon>
        <taxon>Pseudomonadati</taxon>
        <taxon>Bdellovibrionota</taxon>
        <taxon>Bacteriovoracia</taxon>
        <taxon>Bacteriovoracales</taxon>
        <taxon>Bacteriovoracaceae</taxon>
        <taxon>Bacteriovorax</taxon>
    </lineage>
</organism>
<dbReference type="Proteomes" id="UP000235584">
    <property type="component" value="Chromosome"/>
</dbReference>
<sequence>MKTILFFSLMSSLTLFAGEGHGHKEKKEEHAEHKDEHKDEHGHGDEHGEGTSENGFKLNEKSTKKFGIQTVTLKAGVVEVPREAIFKGLNEVNVYRFRDGFYKRIDFKTLENNKDVLKISSSDLKSGDQIVIQGVGFLRIAEIAASGGISDSHSH</sequence>
<proteinExistence type="predicted"/>
<protein>
    <submittedName>
        <fullName evidence="3">Uncharacterized protein</fullName>
    </submittedName>
</protein>
<dbReference type="KEGG" id="bsto:C0V70_09955"/>
<dbReference type="OrthoDB" id="5296946at2"/>
<dbReference type="Gene3D" id="2.40.420.20">
    <property type="match status" value="1"/>
</dbReference>
<evidence type="ECO:0000313" key="3">
    <source>
        <dbReference type="EMBL" id="AUN98422.1"/>
    </source>
</evidence>
<keyword evidence="4" id="KW-1185">Reference proteome</keyword>
<feature type="region of interest" description="Disordered" evidence="1">
    <location>
        <begin position="20"/>
        <end position="58"/>
    </location>
</feature>
<feature type="chain" id="PRO_5043332753" evidence="2">
    <location>
        <begin position="18"/>
        <end position="155"/>
    </location>
</feature>
<feature type="signal peptide" evidence="2">
    <location>
        <begin position="1"/>
        <end position="17"/>
    </location>
</feature>
<keyword evidence="2" id="KW-0732">Signal</keyword>
<dbReference type="EMBL" id="CP025704">
    <property type="protein sequence ID" value="AUN98422.1"/>
    <property type="molecule type" value="Genomic_DNA"/>
</dbReference>